<keyword evidence="4" id="KW-1185">Reference proteome</keyword>
<name>A0ABP9GNX9_9ACTN</name>
<comment type="caution">
    <text evidence="3">The sequence shown here is derived from an EMBL/GenBank/DDBJ whole genome shotgun (WGS) entry which is preliminary data.</text>
</comment>
<organism evidence="3 4">
    <name type="scientific">Yinghuangia aomiensis</name>
    <dbReference type="NCBI Taxonomy" id="676205"/>
    <lineage>
        <taxon>Bacteria</taxon>
        <taxon>Bacillati</taxon>
        <taxon>Actinomycetota</taxon>
        <taxon>Actinomycetes</taxon>
        <taxon>Kitasatosporales</taxon>
        <taxon>Streptomycetaceae</taxon>
        <taxon>Yinghuangia</taxon>
    </lineage>
</organism>
<proteinExistence type="inferred from homology"/>
<protein>
    <submittedName>
        <fullName evidence="3">Type II toxin-antitoxin system toxin endoribonuclease MazF4</fullName>
    </submittedName>
</protein>
<dbReference type="Gene3D" id="2.30.30.110">
    <property type="match status" value="1"/>
</dbReference>
<sequence>MGTVIVPVRGRVYMADIGSGRKPWLVVSNNTRNQALGDCLAVRVTTSAKPALPSIVVLDRQDPLVGRVLCDDIALLYREDLEEDRGALTLATMMKVAVGLRAALAI</sequence>
<dbReference type="InterPro" id="IPR003477">
    <property type="entry name" value="PemK-like"/>
</dbReference>
<gene>
    <name evidence="3" type="primary">mazF4</name>
    <name evidence="3" type="ORF">GCM10023205_06920</name>
</gene>
<dbReference type="EMBL" id="BAABHS010000002">
    <property type="protein sequence ID" value="GAA4949196.1"/>
    <property type="molecule type" value="Genomic_DNA"/>
</dbReference>
<evidence type="ECO:0000313" key="4">
    <source>
        <dbReference type="Proteomes" id="UP001500466"/>
    </source>
</evidence>
<evidence type="ECO:0000256" key="2">
    <source>
        <dbReference type="ARBA" id="ARBA00022649"/>
    </source>
</evidence>
<evidence type="ECO:0000256" key="1">
    <source>
        <dbReference type="ARBA" id="ARBA00007521"/>
    </source>
</evidence>
<dbReference type="InterPro" id="IPR011067">
    <property type="entry name" value="Plasmid_toxin/cell-grow_inhib"/>
</dbReference>
<dbReference type="SUPFAM" id="SSF50118">
    <property type="entry name" value="Cell growth inhibitor/plasmid maintenance toxic component"/>
    <property type="match status" value="1"/>
</dbReference>
<dbReference type="Proteomes" id="UP001500466">
    <property type="component" value="Unassembled WGS sequence"/>
</dbReference>
<reference evidence="4" key="1">
    <citation type="journal article" date="2019" name="Int. J. Syst. Evol. Microbiol.">
        <title>The Global Catalogue of Microorganisms (GCM) 10K type strain sequencing project: providing services to taxonomists for standard genome sequencing and annotation.</title>
        <authorList>
            <consortium name="The Broad Institute Genomics Platform"/>
            <consortium name="The Broad Institute Genome Sequencing Center for Infectious Disease"/>
            <person name="Wu L."/>
            <person name="Ma J."/>
        </authorList>
    </citation>
    <scope>NUCLEOTIDE SEQUENCE [LARGE SCALE GENOMIC DNA]</scope>
    <source>
        <strain evidence="4">JCM 17986</strain>
    </source>
</reference>
<dbReference type="Pfam" id="PF02452">
    <property type="entry name" value="PemK_toxin"/>
    <property type="match status" value="1"/>
</dbReference>
<keyword evidence="2" id="KW-1277">Toxin-antitoxin system</keyword>
<accession>A0ABP9GNX9</accession>
<comment type="similarity">
    <text evidence="1">Belongs to the PemK/MazF family.</text>
</comment>
<evidence type="ECO:0000313" key="3">
    <source>
        <dbReference type="EMBL" id="GAA4949196.1"/>
    </source>
</evidence>